<sequence>MTSEEEHAIRAWLTRIEETDPATIADVVHQCRYDMVGRNYLLALAAANKPQPKELDATGNDDRRTCNQCNNLMGRRCLAALRGEIAASRDHEPIRDMLMRCEGYAPKLTDPDQRPGRVRWPGLNRREVQMNDACDRSKGTKESDEVSDQRGAHS</sequence>
<dbReference type="RefSeq" id="WP_338434822.1">
    <property type="nucleotide sequence ID" value="NZ_JAUYVH010000001.1"/>
</dbReference>
<organism evidence="2 3">
    <name type="scientific">Keguizhuia sedimenti</name>
    <dbReference type="NCBI Taxonomy" id="3064264"/>
    <lineage>
        <taxon>Bacteria</taxon>
        <taxon>Pseudomonadati</taxon>
        <taxon>Pseudomonadota</taxon>
        <taxon>Betaproteobacteria</taxon>
        <taxon>Burkholderiales</taxon>
        <taxon>Oxalobacteraceae</taxon>
        <taxon>Keguizhuia</taxon>
    </lineage>
</organism>
<gene>
    <name evidence="2" type="ORF">Q8A64_01085</name>
</gene>
<comment type="caution">
    <text evidence="2">The sequence shown here is derived from an EMBL/GenBank/DDBJ whole genome shotgun (WGS) entry which is preliminary data.</text>
</comment>
<feature type="compositionally biased region" description="Basic and acidic residues" evidence="1">
    <location>
        <begin position="124"/>
        <end position="154"/>
    </location>
</feature>
<name>A0ABU1BLG9_9BURK</name>
<evidence type="ECO:0000313" key="2">
    <source>
        <dbReference type="EMBL" id="MDQ9168994.1"/>
    </source>
</evidence>
<dbReference type="Proteomes" id="UP001225596">
    <property type="component" value="Unassembled WGS sequence"/>
</dbReference>
<proteinExistence type="predicted"/>
<feature type="region of interest" description="Disordered" evidence="1">
    <location>
        <begin position="105"/>
        <end position="154"/>
    </location>
</feature>
<accession>A0ABU1BLG9</accession>
<dbReference type="EMBL" id="JAUYVH010000001">
    <property type="protein sequence ID" value="MDQ9168994.1"/>
    <property type="molecule type" value="Genomic_DNA"/>
</dbReference>
<keyword evidence="3" id="KW-1185">Reference proteome</keyword>
<reference evidence="2 3" key="1">
    <citation type="submission" date="2023-08" db="EMBL/GenBank/DDBJ databases">
        <title>Oxalobacteraceae gen .nov., isolated from river sludge outside the plant.</title>
        <authorList>
            <person name="Zhao S.Y."/>
        </authorList>
    </citation>
    <scope>NUCLEOTIDE SEQUENCE [LARGE SCALE GENOMIC DNA]</scope>
    <source>
        <strain evidence="2 3">R-40</strain>
    </source>
</reference>
<evidence type="ECO:0000313" key="3">
    <source>
        <dbReference type="Proteomes" id="UP001225596"/>
    </source>
</evidence>
<evidence type="ECO:0000256" key="1">
    <source>
        <dbReference type="SAM" id="MobiDB-lite"/>
    </source>
</evidence>
<protein>
    <submittedName>
        <fullName evidence="2">Uncharacterized protein</fullName>
    </submittedName>
</protein>